<accession>A8NPP3</accession>
<dbReference type="OMA" id="QMICLIS"/>
<evidence type="ECO:0000259" key="3">
    <source>
        <dbReference type="Pfam" id="PF20152"/>
    </source>
</evidence>
<dbReference type="RefSeq" id="XP_001835367.1">
    <property type="nucleotide sequence ID" value="XM_001835315.1"/>
</dbReference>
<feature type="region of interest" description="Disordered" evidence="1">
    <location>
        <begin position="313"/>
        <end position="337"/>
    </location>
</feature>
<dbReference type="Proteomes" id="UP000001861">
    <property type="component" value="Unassembled WGS sequence"/>
</dbReference>
<proteinExistence type="predicted"/>
<feature type="transmembrane region" description="Helical" evidence="2">
    <location>
        <begin position="231"/>
        <end position="251"/>
    </location>
</feature>
<evidence type="ECO:0000256" key="1">
    <source>
        <dbReference type="SAM" id="MobiDB-lite"/>
    </source>
</evidence>
<dbReference type="OrthoDB" id="2535105at2759"/>
<feature type="transmembrane region" description="Helical" evidence="2">
    <location>
        <begin position="119"/>
        <end position="139"/>
    </location>
</feature>
<dbReference type="InParanoid" id="A8NPP3"/>
<keyword evidence="2" id="KW-0812">Transmembrane</keyword>
<evidence type="ECO:0000313" key="4">
    <source>
        <dbReference type="EMBL" id="EAU86335.1"/>
    </source>
</evidence>
<organism evidence="4 5">
    <name type="scientific">Coprinopsis cinerea (strain Okayama-7 / 130 / ATCC MYA-4618 / FGSC 9003)</name>
    <name type="common">Inky cap fungus</name>
    <name type="synonym">Hormographiella aspergillata</name>
    <dbReference type="NCBI Taxonomy" id="240176"/>
    <lineage>
        <taxon>Eukaryota</taxon>
        <taxon>Fungi</taxon>
        <taxon>Dikarya</taxon>
        <taxon>Basidiomycota</taxon>
        <taxon>Agaricomycotina</taxon>
        <taxon>Agaricomycetes</taxon>
        <taxon>Agaricomycetidae</taxon>
        <taxon>Agaricales</taxon>
        <taxon>Agaricineae</taxon>
        <taxon>Psathyrellaceae</taxon>
        <taxon>Coprinopsis</taxon>
    </lineage>
</organism>
<feature type="transmembrane region" description="Helical" evidence="2">
    <location>
        <begin position="204"/>
        <end position="225"/>
    </location>
</feature>
<feature type="region of interest" description="Disordered" evidence="1">
    <location>
        <begin position="263"/>
        <end position="287"/>
    </location>
</feature>
<protein>
    <recommendedName>
        <fullName evidence="3">DUF6534 domain-containing protein</fullName>
    </recommendedName>
</protein>
<dbReference type="PANTHER" id="PTHR40465">
    <property type="entry name" value="CHROMOSOME 1, WHOLE GENOME SHOTGUN SEQUENCE"/>
    <property type="match status" value="1"/>
</dbReference>
<dbReference type="KEGG" id="cci:CC1G_05329"/>
<dbReference type="VEuPathDB" id="FungiDB:CC1G_05329"/>
<dbReference type="PANTHER" id="PTHR40465:SF1">
    <property type="entry name" value="DUF6534 DOMAIN-CONTAINING PROTEIN"/>
    <property type="match status" value="1"/>
</dbReference>
<feature type="transmembrane region" description="Helical" evidence="2">
    <location>
        <begin position="6"/>
        <end position="26"/>
    </location>
</feature>
<keyword evidence="2" id="KW-1133">Transmembrane helix</keyword>
<gene>
    <name evidence="4" type="ORF">CC1G_05329</name>
</gene>
<keyword evidence="2" id="KW-0472">Membrane</keyword>
<evidence type="ECO:0000313" key="5">
    <source>
        <dbReference type="Proteomes" id="UP000001861"/>
    </source>
</evidence>
<dbReference type="AlphaFoldDB" id="A8NPP3"/>
<dbReference type="EMBL" id="AACS02000008">
    <property type="protein sequence ID" value="EAU86335.1"/>
    <property type="molecule type" value="Genomic_DNA"/>
</dbReference>
<dbReference type="InterPro" id="IPR045339">
    <property type="entry name" value="DUF6534"/>
</dbReference>
<dbReference type="GeneID" id="6011897"/>
<feature type="transmembrane region" description="Helical" evidence="2">
    <location>
        <begin position="47"/>
        <end position="68"/>
    </location>
</feature>
<dbReference type="STRING" id="240176.A8NPP3"/>
<feature type="transmembrane region" description="Helical" evidence="2">
    <location>
        <begin position="159"/>
        <end position="184"/>
    </location>
</feature>
<reference evidence="4 5" key="1">
    <citation type="journal article" date="2010" name="Proc. Natl. Acad. Sci. U.S.A.">
        <title>Insights into evolution of multicellular fungi from the assembled chromosomes of the mushroom Coprinopsis cinerea (Coprinus cinereus).</title>
        <authorList>
            <person name="Stajich J.E."/>
            <person name="Wilke S.K."/>
            <person name="Ahren D."/>
            <person name="Au C.H."/>
            <person name="Birren B.W."/>
            <person name="Borodovsky M."/>
            <person name="Burns C."/>
            <person name="Canback B."/>
            <person name="Casselton L.A."/>
            <person name="Cheng C.K."/>
            <person name="Deng J."/>
            <person name="Dietrich F.S."/>
            <person name="Fargo D.C."/>
            <person name="Farman M.L."/>
            <person name="Gathman A.C."/>
            <person name="Goldberg J."/>
            <person name="Guigo R."/>
            <person name="Hoegger P.J."/>
            <person name="Hooker J.B."/>
            <person name="Huggins A."/>
            <person name="James T.Y."/>
            <person name="Kamada T."/>
            <person name="Kilaru S."/>
            <person name="Kodira C."/>
            <person name="Kues U."/>
            <person name="Kupfer D."/>
            <person name="Kwan H.S."/>
            <person name="Lomsadze A."/>
            <person name="Li W."/>
            <person name="Lilly W.W."/>
            <person name="Ma L.J."/>
            <person name="Mackey A.J."/>
            <person name="Manning G."/>
            <person name="Martin F."/>
            <person name="Muraguchi H."/>
            <person name="Natvig D.O."/>
            <person name="Palmerini H."/>
            <person name="Ramesh M.A."/>
            <person name="Rehmeyer C.J."/>
            <person name="Roe B.A."/>
            <person name="Shenoy N."/>
            <person name="Stanke M."/>
            <person name="Ter-Hovhannisyan V."/>
            <person name="Tunlid A."/>
            <person name="Velagapudi R."/>
            <person name="Vision T.J."/>
            <person name="Zeng Q."/>
            <person name="Zolan M.E."/>
            <person name="Pukkila P.J."/>
        </authorList>
    </citation>
    <scope>NUCLEOTIDE SEQUENCE [LARGE SCALE GENOMIC DNA]</scope>
    <source>
        <strain evidence="5">Okayama-7 / 130 / ATCC MYA-4618 / FGSC 9003</strain>
    </source>
</reference>
<name>A8NPP3_COPC7</name>
<evidence type="ECO:0000256" key="2">
    <source>
        <dbReference type="SAM" id="Phobius"/>
    </source>
</evidence>
<sequence length="337" mass="37231">MAIPGLQSSIGAVQIGSLFSVFLFGIETLQTHLYYQQFPDDAIHLKIMVGFIWLVELAHTFCVSAEIYRLTIIEYGQILKLLSGYFPYLAASTCLSTVVTMIAHAFFSGRIWRVMPKPWNFVGAFFFVVAIVRFIGSMVVGVEAVKGDDIVEYSKKWGWLAMAVLIAGAIIDIGLSSSLVIYLYSQRRKVFSRSTQLIDKLVQFAVCTGLLPSLTAIALVIAFNIEDRSMVWVAIYTCLAKLYSNSVLAALNTRASLRSSRKTFVTGSSTGSEHRHHRGGTVSRGNAHPNDLVISVEMKSTVTHDIDMDDRGYPQGPLDVKHAPEPTSGWTDGHRVV</sequence>
<keyword evidence="5" id="KW-1185">Reference proteome</keyword>
<dbReference type="Pfam" id="PF20152">
    <property type="entry name" value="DUF6534"/>
    <property type="match status" value="1"/>
</dbReference>
<comment type="caution">
    <text evidence="4">The sequence shown here is derived from an EMBL/GenBank/DDBJ whole genome shotgun (WGS) entry which is preliminary data.</text>
</comment>
<feature type="transmembrane region" description="Helical" evidence="2">
    <location>
        <begin position="88"/>
        <end position="107"/>
    </location>
</feature>
<dbReference type="eggNOG" id="ENOG502SQQU">
    <property type="taxonomic scope" value="Eukaryota"/>
</dbReference>
<feature type="domain" description="DUF6534" evidence="3">
    <location>
        <begin position="169"/>
        <end position="256"/>
    </location>
</feature>